<protein>
    <submittedName>
        <fullName evidence="2">Uncharacterized protein</fullName>
    </submittedName>
</protein>
<sequence>MKRFVNCPMCPTYGSLPPPRSAPILFLKRLSPPQASLSPLQSSPLLPQSSSVVPTPPSVLLSRPHSSLSPPQSPSVLSPQSSLLPEHGSSSPLQDLLFTPSVWWQKKSTFC</sequence>
<feature type="compositionally biased region" description="Low complexity" evidence="1">
    <location>
        <begin position="35"/>
        <end position="85"/>
    </location>
</feature>
<evidence type="ECO:0000313" key="2">
    <source>
        <dbReference type="EMBL" id="CAL1581856.1"/>
    </source>
</evidence>
<dbReference type="Proteomes" id="UP001497482">
    <property type="component" value="Chromosome 15"/>
</dbReference>
<keyword evidence="3" id="KW-1185">Reference proteome</keyword>
<gene>
    <name evidence="2" type="ORF">KC01_LOCUS12571</name>
</gene>
<evidence type="ECO:0000313" key="3">
    <source>
        <dbReference type="Proteomes" id="UP001497482"/>
    </source>
</evidence>
<reference evidence="2 3" key="1">
    <citation type="submission" date="2024-04" db="EMBL/GenBank/DDBJ databases">
        <authorList>
            <person name="Waldvogel A.-M."/>
            <person name="Schoenle A."/>
        </authorList>
    </citation>
    <scope>NUCLEOTIDE SEQUENCE [LARGE SCALE GENOMIC DNA]</scope>
</reference>
<organism evidence="2 3">
    <name type="scientific">Knipowitschia caucasica</name>
    <name type="common">Caucasian dwarf goby</name>
    <name type="synonym">Pomatoschistus caucasicus</name>
    <dbReference type="NCBI Taxonomy" id="637954"/>
    <lineage>
        <taxon>Eukaryota</taxon>
        <taxon>Metazoa</taxon>
        <taxon>Chordata</taxon>
        <taxon>Craniata</taxon>
        <taxon>Vertebrata</taxon>
        <taxon>Euteleostomi</taxon>
        <taxon>Actinopterygii</taxon>
        <taxon>Neopterygii</taxon>
        <taxon>Teleostei</taxon>
        <taxon>Neoteleostei</taxon>
        <taxon>Acanthomorphata</taxon>
        <taxon>Gobiaria</taxon>
        <taxon>Gobiiformes</taxon>
        <taxon>Gobioidei</taxon>
        <taxon>Gobiidae</taxon>
        <taxon>Gobiinae</taxon>
        <taxon>Knipowitschia</taxon>
    </lineage>
</organism>
<proteinExistence type="predicted"/>
<feature type="region of interest" description="Disordered" evidence="1">
    <location>
        <begin position="35"/>
        <end position="94"/>
    </location>
</feature>
<dbReference type="EMBL" id="OZ035837">
    <property type="protein sequence ID" value="CAL1581856.1"/>
    <property type="molecule type" value="Genomic_DNA"/>
</dbReference>
<evidence type="ECO:0000256" key="1">
    <source>
        <dbReference type="SAM" id="MobiDB-lite"/>
    </source>
</evidence>
<accession>A0AAV2JYR1</accession>
<dbReference type="AlphaFoldDB" id="A0AAV2JYR1"/>
<name>A0AAV2JYR1_KNICA</name>